<reference evidence="2 3" key="1">
    <citation type="submission" date="2020-05" db="EMBL/GenBank/DDBJ databases">
        <title>Complete genome sequence of of a novel Thermoleptolyngbya strain isolated from hot springs of Ganzi, Sichuan China.</title>
        <authorList>
            <person name="Tang J."/>
            <person name="Daroch M."/>
            <person name="Li L."/>
            <person name="Waleron K."/>
            <person name="Waleron M."/>
            <person name="Waleron M."/>
        </authorList>
    </citation>
    <scope>NUCLEOTIDE SEQUENCE [LARGE SCALE GENOMIC DNA]</scope>
    <source>
        <strain evidence="2 3">PKUAC-SCTA183</strain>
    </source>
</reference>
<dbReference type="KEGG" id="theu:HPC62_13615"/>
<keyword evidence="1" id="KW-0472">Membrane</keyword>
<evidence type="ECO:0000313" key="3">
    <source>
        <dbReference type="Proteomes" id="UP000505210"/>
    </source>
</evidence>
<dbReference type="EMBL" id="CP053661">
    <property type="protein sequence ID" value="QKD83093.1"/>
    <property type="molecule type" value="Genomic_DNA"/>
</dbReference>
<dbReference type="RefSeq" id="WP_172356508.1">
    <property type="nucleotide sequence ID" value="NZ_CP053661.1"/>
</dbReference>
<dbReference type="Proteomes" id="UP000505210">
    <property type="component" value="Chromosome"/>
</dbReference>
<protein>
    <submittedName>
        <fullName evidence="2">Uncharacterized protein</fullName>
    </submittedName>
</protein>
<keyword evidence="1" id="KW-1133">Transmembrane helix</keyword>
<evidence type="ECO:0000256" key="1">
    <source>
        <dbReference type="SAM" id="Phobius"/>
    </source>
</evidence>
<gene>
    <name evidence="2" type="ORF">HPC62_13615</name>
</gene>
<keyword evidence="3" id="KW-1185">Reference proteome</keyword>
<name>A0A6M8BJ34_9CYAN</name>
<keyword evidence="1" id="KW-0812">Transmembrane</keyword>
<accession>A0A6M8BJ34</accession>
<dbReference type="AlphaFoldDB" id="A0A6M8BJ34"/>
<evidence type="ECO:0000313" key="2">
    <source>
        <dbReference type="EMBL" id="QKD83093.1"/>
    </source>
</evidence>
<feature type="transmembrane region" description="Helical" evidence="1">
    <location>
        <begin position="29"/>
        <end position="50"/>
    </location>
</feature>
<proteinExistence type="predicted"/>
<sequence length="491" mass="57259">MVNPSRTSFKATFRAKSPSRPLVRWLDRAMALVVLLNLLLVLVDTSYIPLRDYYLRFFPQFTAWYGETYKGIEPHRVTEGYLEQAAKLWDADLGSPESEALLRNLRDRSDELIDENPFNLAGKTGQLERLKHRMRRFVGTDSSRQAFRTFWSRAYLEQIGEDRAIAFFDREIEPLLQRNYYRGVDENGRPIDRFWRIDLWFMGLFAVDLGLRLWHLYHRYRRTNWFDVILWRWYDLLLFLPIWRWLRVIPTVVRLDQSGLLPIRSLQSRVSLAIASYFAVQLTEVVVLRVIEQAQDFLRQGGLTKLLLNPDTRMRYVDVTGVNEVEEIARQIAHLTVHQVLPALRPDIEALLHYTLTSVLEQSPVYRGLSRMPGVNALPHQMSERLVSNATQTAYGSLVTALDDPKGVELTRNLVDRAGKTLRQQLREGDTSRELENLLADLLEEIKISYVRQISEQDIEALRDNNRHLYEIAQAGFLPPDLEHSSEYSDA</sequence>
<organism evidence="2 3">
    <name type="scientific">Thermoleptolyngbya sichuanensis A183</name>
    <dbReference type="NCBI Taxonomy" id="2737172"/>
    <lineage>
        <taxon>Bacteria</taxon>
        <taxon>Bacillati</taxon>
        <taxon>Cyanobacteriota</taxon>
        <taxon>Cyanophyceae</taxon>
        <taxon>Oculatellales</taxon>
        <taxon>Oculatellaceae</taxon>
        <taxon>Thermoleptolyngbya</taxon>
        <taxon>Thermoleptolyngbya sichuanensis</taxon>
    </lineage>
</organism>